<dbReference type="Proteomes" id="UP001444071">
    <property type="component" value="Unassembled WGS sequence"/>
</dbReference>
<reference evidence="2 3" key="1">
    <citation type="submission" date="2021-06" db="EMBL/GenBank/DDBJ databases">
        <authorList>
            <person name="Palmer J.M."/>
        </authorList>
    </citation>
    <scope>NUCLEOTIDE SEQUENCE [LARGE SCALE GENOMIC DNA]</scope>
    <source>
        <strain evidence="2 3">XR_2019</strain>
        <tissue evidence="2">Muscle</tissue>
    </source>
</reference>
<feature type="region of interest" description="Disordered" evidence="1">
    <location>
        <begin position="270"/>
        <end position="306"/>
    </location>
</feature>
<evidence type="ECO:0000256" key="1">
    <source>
        <dbReference type="SAM" id="MobiDB-lite"/>
    </source>
</evidence>
<sequence length="476" mass="53771">MCSFVQFIGLGFFKSSESKPNLSFPVQLNADLNGGPMSRVDTLKTANVGGKTASPPIQTEFNAVQIDLPTFKMEEMFQNSGNNRLPQSPAGSTGPILSSTSYWNSDRYKLKNRFPLFLGVCQPVNYSQVSEEMARRYLNSDYCVNSSHTLKEMIDVPAKAVADNAMGIKAAMEKKADDFFSNTNEVLVATPAAEGKCERYSAPPSAHIKARTRKVVGTPRIFTHVPNQHDCFHTLRGLPCLYNKQQDHPFMIPGRNLNAEKLKHVEATNPSQTYKETTSENYKAMDAEPSSNSGELEDQQTAAETRNLRDELQQKTDRLTLIQKAHLGQWQLVNKSLSDLMCVALCLVQPRSDRDIDNQQMPMAEIEPEPQRRHFIGQILRWPCRLFRYAGATFGNICRGMSPFLQQAGRPIVAAFQTARTRIEGFFNIRIRETSLAAVGRLRNWLVEMDRLFLDTYMRVRNFARYLLISSVGFEM</sequence>
<keyword evidence="3" id="KW-1185">Reference proteome</keyword>
<evidence type="ECO:0000313" key="2">
    <source>
        <dbReference type="EMBL" id="MEQ2261830.1"/>
    </source>
</evidence>
<feature type="compositionally biased region" description="Polar residues" evidence="1">
    <location>
        <begin position="270"/>
        <end position="281"/>
    </location>
</feature>
<dbReference type="EMBL" id="JAHRIM010015465">
    <property type="protein sequence ID" value="MEQ2261830.1"/>
    <property type="molecule type" value="Genomic_DNA"/>
</dbReference>
<gene>
    <name evidence="2" type="ORF">XENORESO_016480</name>
</gene>
<protein>
    <submittedName>
        <fullName evidence="2">Uncharacterized protein</fullName>
    </submittedName>
</protein>
<feature type="compositionally biased region" description="Polar residues" evidence="1">
    <location>
        <begin position="289"/>
        <end position="304"/>
    </location>
</feature>
<comment type="caution">
    <text evidence="2">The sequence shown here is derived from an EMBL/GenBank/DDBJ whole genome shotgun (WGS) entry which is preliminary data.</text>
</comment>
<evidence type="ECO:0000313" key="3">
    <source>
        <dbReference type="Proteomes" id="UP001444071"/>
    </source>
</evidence>
<organism evidence="2 3">
    <name type="scientific">Xenotaenia resolanae</name>
    <dbReference type="NCBI Taxonomy" id="208358"/>
    <lineage>
        <taxon>Eukaryota</taxon>
        <taxon>Metazoa</taxon>
        <taxon>Chordata</taxon>
        <taxon>Craniata</taxon>
        <taxon>Vertebrata</taxon>
        <taxon>Euteleostomi</taxon>
        <taxon>Actinopterygii</taxon>
        <taxon>Neopterygii</taxon>
        <taxon>Teleostei</taxon>
        <taxon>Neoteleostei</taxon>
        <taxon>Acanthomorphata</taxon>
        <taxon>Ovalentaria</taxon>
        <taxon>Atherinomorphae</taxon>
        <taxon>Cyprinodontiformes</taxon>
        <taxon>Goodeidae</taxon>
        <taxon>Xenotaenia</taxon>
    </lineage>
</organism>
<accession>A0ABV0VXJ5</accession>
<name>A0ABV0VXJ5_9TELE</name>
<proteinExistence type="predicted"/>